<reference evidence="3 4" key="1">
    <citation type="journal article" date="2012" name="PLoS Pathog.">
        <title>Diverse lifestyles and strategies of plant pathogenesis encoded in the genomes of eighteen Dothideomycetes fungi.</title>
        <authorList>
            <person name="Ohm R.A."/>
            <person name="Feau N."/>
            <person name="Henrissat B."/>
            <person name="Schoch C.L."/>
            <person name="Horwitz B.A."/>
            <person name="Barry K.W."/>
            <person name="Condon B.J."/>
            <person name="Copeland A.C."/>
            <person name="Dhillon B."/>
            <person name="Glaser F."/>
            <person name="Hesse C.N."/>
            <person name="Kosti I."/>
            <person name="LaButti K."/>
            <person name="Lindquist E.A."/>
            <person name="Lucas S."/>
            <person name="Salamov A.A."/>
            <person name="Bradshaw R.E."/>
            <person name="Ciuffetti L."/>
            <person name="Hamelin R.C."/>
            <person name="Kema G.H.J."/>
            <person name="Lawrence C."/>
            <person name="Scott J.A."/>
            <person name="Spatafora J.W."/>
            <person name="Turgeon B.G."/>
            <person name="de Wit P.J.G.M."/>
            <person name="Zhong S."/>
            <person name="Goodwin S.B."/>
            <person name="Grigoriev I.V."/>
        </authorList>
    </citation>
    <scope>NUCLEOTIDE SEQUENCE [LARGE SCALE GENOMIC DNA]</scope>
    <source>
        <strain evidence="3 4">SO2202</strain>
    </source>
</reference>
<evidence type="ECO:0000313" key="3">
    <source>
        <dbReference type="EMBL" id="EMF14635.1"/>
    </source>
</evidence>
<accession>M3D912</accession>
<proteinExistence type="predicted"/>
<feature type="compositionally biased region" description="Low complexity" evidence="2">
    <location>
        <begin position="50"/>
        <end position="67"/>
    </location>
</feature>
<name>M3D912_SPHMS</name>
<dbReference type="RefSeq" id="XP_016762756.1">
    <property type="nucleotide sequence ID" value="XM_016900659.1"/>
</dbReference>
<sequence length="858" mass="93749">MATPLHTSAAEHDSMSLQQSPAQRLDSARTRRLQLRSAGFRGPPTVRQVTPKSLPSTSTTTSNASSTWLGQQSPSSDAENISPSGDRARDNSFTAPTHEQNPVLREIDHAAGALGTLRARRVRPRAASGKFLTAEGKLDSSGECLESPPAPTKQHSRPNTARARVSKMSSRPRRSISAETRKYVDHLEEELSAAQAQLQAVNSPSVTREQSSNMRHMKAEVSRLQDEIEDWETQFASRVRDEVDKCYVVEQALRAQLRALEEAVEESQYRIQELESQLSTTTEALDATETANVNMEKRIEFFSDLLAASPTKLDLHAHPAGRPRHTRPQSLLPRVPTANSLARSPERHAMTMPTSPVQFRFGTSQPISPLNVSFSPDLTSSEEEMTQSETCGFSVNGMHQSNAKKPVRRMRRFGAGSIGPKSLILPSTTHCEPASAPPFGRGEFGFEASFPMSPDQAMVAQGSPPAHRRRASSKISADGSPVPLRGSSFPDFQALADADEMRNEDNVPSARQHGANFSSEYDALLDCNLDEQISPARSQVMTRNFDSLGSSIAGPIGRNLMDELEAAQSCSGVSVRPSHVFEYSEDAATVIHPSSSPSALEAGDNHLSGSGSPPKAATEVRFPSNSSTAITTMPRHMFPPKLQPSASSKTLGVQSTTSMSTLDSLRDFFGDIAASPLNMAKYLIERAQARLHIPRPLLSIQWWLVGILLGPMAKRRYYARLSCCKDDDDAEQHLLENTPLRLRSTDEGLEYGQLYQTPPPSSSTGANALRSRGLVAGKGKKRASSKGLAKHCPHNQRRWKHSPLLWLKFSMTLAIAVGIAFKDGPSTLLKEALCNCKPTSANWRQTRRDAIVSPNDDD</sequence>
<keyword evidence="4" id="KW-1185">Reference proteome</keyword>
<dbReference type="OrthoDB" id="5343018at2759"/>
<feature type="region of interest" description="Disordered" evidence="2">
    <location>
        <begin position="1"/>
        <end position="103"/>
    </location>
</feature>
<feature type="region of interest" description="Disordered" evidence="2">
    <location>
        <begin position="138"/>
        <end position="176"/>
    </location>
</feature>
<feature type="region of interest" description="Disordered" evidence="2">
    <location>
        <begin position="593"/>
        <end position="625"/>
    </location>
</feature>
<dbReference type="Proteomes" id="UP000016931">
    <property type="component" value="Unassembled WGS sequence"/>
</dbReference>
<dbReference type="GeneID" id="27897796"/>
<gene>
    <name evidence="3" type="ORF">SEPMUDRAFT_106929</name>
</gene>
<organism evidence="3 4">
    <name type="scientific">Sphaerulina musiva (strain SO2202)</name>
    <name type="common">Poplar stem canker fungus</name>
    <name type="synonym">Septoria musiva</name>
    <dbReference type="NCBI Taxonomy" id="692275"/>
    <lineage>
        <taxon>Eukaryota</taxon>
        <taxon>Fungi</taxon>
        <taxon>Dikarya</taxon>
        <taxon>Ascomycota</taxon>
        <taxon>Pezizomycotina</taxon>
        <taxon>Dothideomycetes</taxon>
        <taxon>Dothideomycetidae</taxon>
        <taxon>Mycosphaerellales</taxon>
        <taxon>Mycosphaerellaceae</taxon>
        <taxon>Sphaerulina</taxon>
    </lineage>
</organism>
<dbReference type="eggNOG" id="ENOG502SAZV">
    <property type="taxonomic scope" value="Eukaryota"/>
</dbReference>
<feature type="coiled-coil region" evidence="1">
    <location>
        <begin position="177"/>
        <end position="291"/>
    </location>
</feature>
<protein>
    <submittedName>
        <fullName evidence="3">Uncharacterized protein</fullName>
    </submittedName>
</protein>
<feature type="compositionally biased region" description="Polar residues" evidence="2">
    <location>
        <begin position="91"/>
        <end position="100"/>
    </location>
</feature>
<dbReference type="EMBL" id="KB456262">
    <property type="protein sequence ID" value="EMF14635.1"/>
    <property type="molecule type" value="Genomic_DNA"/>
</dbReference>
<keyword evidence="1" id="KW-0175">Coiled coil</keyword>
<evidence type="ECO:0000256" key="2">
    <source>
        <dbReference type="SAM" id="MobiDB-lite"/>
    </source>
</evidence>
<evidence type="ECO:0000313" key="4">
    <source>
        <dbReference type="Proteomes" id="UP000016931"/>
    </source>
</evidence>
<evidence type="ECO:0000256" key="1">
    <source>
        <dbReference type="SAM" id="Coils"/>
    </source>
</evidence>
<dbReference type="Gene3D" id="1.10.287.1490">
    <property type="match status" value="1"/>
</dbReference>
<dbReference type="OMA" id="ILSNAWH"/>
<dbReference type="HOGENOM" id="CLU_009921_0_0_1"/>
<feature type="compositionally biased region" description="Polar residues" evidence="2">
    <location>
        <begin position="68"/>
        <end position="83"/>
    </location>
</feature>
<dbReference type="AlphaFoldDB" id="M3D912"/>